<dbReference type="EMBL" id="JARQZJ010000063">
    <property type="protein sequence ID" value="KAK9879815.1"/>
    <property type="molecule type" value="Genomic_DNA"/>
</dbReference>
<dbReference type="Proteomes" id="UP001431783">
    <property type="component" value="Unassembled WGS sequence"/>
</dbReference>
<accession>A0AAW1UIC6</accession>
<dbReference type="AlphaFoldDB" id="A0AAW1UIC6"/>
<proteinExistence type="predicted"/>
<evidence type="ECO:0000313" key="1">
    <source>
        <dbReference type="EMBL" id="KAK9879815.1"/>
    </source>
</evidence>
<evidence type="ECO:0000313" key="2">
    <source>
        <dbReference type="Proteomes" id="UP001431783"/>
    </source>
</evidence>
<gene>
    <name evidence="1" type="ORF">WA026_008318</name>
</gene>
<keyword evidence="2" id="KW-1185">Reference proteome</keyword>
<comment type="caution">
    <text evidence="1">The sequence shown here is derived from an EMBL/GenBank/DDBJ whole genome shotgun (WGS) entry which is preliminary data.</text>
</comment>
<protein>
    <submittedName>
        <fullName evidence="1">Uncharacterized protein</fullName>
    </submittedName>
</protein>
<reference evidence="1 2" key="1">
    <citation type="submission" date="2023-03" db="EMBL/GenBank/DDBJ databases">
        <title>Genome insight into feeding habits of ladybird beetles.</title>
        <authorList>
            <person name="Li H.-S."/>
            <person name="Huang Y.-H."/>
            <person name="Pang H."/>
        </authorList>
    </citation>
    <scope>NUCLEOTIDE SEQUENCE [LARGE SCALE GENOMIC DNA]</scope>
    <source>
        <strain evidence="1">SYSU_2023b</strain>
        <tissue evidence="1">Whole body</tissue>
    </source>
</reference>
<organism evidence="1 2">
    <name type="scientific">Henosepilachna vigintioctopunctata</name>
    <dbReference type="NCBI Taxonomy" id="420089"/>
    <lineage>
        <taxon>Eukaryota</taxon>
        <taxon>Metazoa</taxon>
        <taxon>Ecdysozoa</taxon>
        <taxon>Arthropoda</taxon>
        <taxon>Hexapoda</taxon>
        <taxon>Insecta</taxon>
        <taxon>Pterygota</taxon>
        <taxon>Neoptera</taxon>
        <taxon>Endopterygota</taxon>
        <taxon>Coleoptera</taxon>
        <taxon>Polyphaga</taxon>
        <taxon>Cucujiformia</taxon>
        <taxon>Coccinelloidea</taxon>
        <taxon>Coccinellidae</taxon>
        <taxon>Epilachninae</taxon>
        <taxon>Epilachnini</taxon>
        <taxon>Henosepilachna</taxon>
    </lineage>
</organism>
<sequence length="275" mass="32062">MNKGSFLSSNINIFDKNIFPRLSDITDAKPMVISQEYDKKMFDRANMSEVYNQQRIGSSYYENKQQAPSFLKPQLFYCSTENQQMGLPENTTCTYSIPNYSNPMYCTHQPKCLCGIPHSVCVDFGKYGQEAIMFQENFRKFITDGDQQIENNPYNSCEKGSIDCFNTQPTFISEEQRQILFRYTDDSNCGSILPMKQRCNGRTKPKKYVCFPEPNSNKYESAKTLVIRKKKNGNCNYCNTAIENRRTNSDKYYYYECFDDAIKQNRTSRCICFSQ</sequence>
<name>A0AAW1UIC6_9CUCU</name>